<dbReference type="Proteomes" id="UP000001542">
    <property type="component" value="Unassembled WGS sequence"/>
</dbReference>
<keyword evidence="2" id="KW-1133">Transmembrane helix</keyword>
<feature type="transmembrane region" description="Helical" evidence="2">
    <location>
        <begin position="86"/>
        <end position="107"/>
    </location>
</feature>
<keyword evidence="4" id="KW-1185">Reference proteome</keyword>
<evidence type="ECO:0000313" key="4">
    <source>
        <dbReference type="Proteomes" id="UP000001542"/>
    </source>
</evidence>
<keyword evidence="2" id="KW-0812">Transmembrane</keyword>
<gene>
    <name evidence="3" type="ORF">TVAG_393310</name>
</gene>
<feature type="transmembrane region" description="Helical" evidence="2">
    <location>
        <begin position="254"/>
        <end position="273"/>
    </location>
</feature>
<dbReference type="VEuPathDB" id="TrichDB:TVAG_393310"/>
<dbReference type="RefSeq" id="XP_001326827.1">
    <property type="nucleotide sequence ID" value="XM_001326792.1"/>
</dbReference>
<evidence type="ECO:0000256" key="1">
    <source>
        <dbReference type="SAM" id="MobiDB-lite"/>
    </source>
</evidence>
<accession>A2DYC7</accession>
<feature type="region of interest" description="Disordered" evidence="1">
    <location>
        <begin position="544"/>
        <end position="573"/>
    </location>
</feature>
<evidence type="ECO:0000256" key="2">
    <source>
        <dbReference type="SAM" id="Phobius"/>
    </source>
</evidence>
<reference evidence="3" key="2">
    <citation type="journal article" date="2007" name="Science">
        <title>Draft genome sequence of the sexually transmitted pathogen Trichomonas vaginalis.</title>
        <authorList>
            <person name="Carlton J.M."/>
            <person name="Hirt R.P."/>
            <person name="Silva J.C."/>
            <person name="Delcher A.L."/>
            <person name="Schatz M."/>
            <person name="Zhao Q."/>
            <person name="Wortman J.R."/>
            <person name="Bidwell S.L."/>
            <person name="Alsmark U.C.M."/>
            <person name="Besteiro S."/>
            <person name="Sicheritz-Ponten T."/>
            <person name="Noel C.J."/>
            <person name="Dacks J.B."/>
            <person name="Foster P.G."/>
            <person name="Simillion C."/>
            <person name="Van de Peer Y."/>
            <person name="Miranda-Saavedra D."/>
            <person name="Barton G.J."/>
            <person name="Westrop G.D."/>
            <person name="Mueller S."/>
            <person name="Dessi D."/>
            <person name="Fiori P.L."/>
            <person name="Ren Q."/>
            <person name="Paulsen I."/>
            <person name="Zhang H."/>
            <person name="Bastida-Corcuera F.D."/>
            <person name="Simoes-Barbosa A."/>
            <person name="Brown M.T."/>
            <person name="Hayes R.D."/>
            <person name="Mukherjee M."/>
            <person name="Okumura C.Y."/>
            <person name="Schneider R."/>
            <person name="Smith A.J."/>
            <person name="Vanacova S."/>
            <person name="Villalvazo M."/>
            <person name="Haas B.J."/>
            <person name="Pertea M."/>
            <person name="Feldblyum T.V."/>
            <person name="Utterback T.R."/>
            <person name="Shu C.L."/>
            <person name="Osoegawa K."/>
            <person name="de Jong P.J."/>
            <person name="Hrdy I."/>
            <person name="Horvathova L."/>
            <person name="Zubacova Z."/>
            <person name="Dolezal P."/>
            <person name="Malik S.B."/>
            <person name="Logsdon J.M. Jr."/>
            <person name="Henze K."/>
            <person name="Gupta A."/>
            <person name="Wang C.C."/>
            <person name="Dunne R.L."/>
            <person name="Upcroft J.A."/>
            <person name="Upcroft P."/>
            <person name="White O."/>
            <person name="Salzberg S.L."/>
            <person name="Tang P."/>
            <person name="Chiu C.-H."/>
            <person name="Lee Y.-S."/>
            <person name="Embley T.M."/>
            <person name="Coombs G.H."/>
            <person name="Mottram J.C."/>
            <person name="Tachezy J."/>
            <person name="Fraser-Liggett C.M."/>
            <person name="Johnson P.J."/>
        </authorList>
    </citation>
    <scope>NUCLEOTIDE SEQUENCE [LARGE SCALE GENOMIC DNA]</scope>
    <source>
        <strain evidence="3">G3</strain>
    </source>
</reference>
<proteinExistence type="predicted"/>
<dbReference type="EMBL" id="DS113268">
    <property type="protein sequence ID" value="EAY14604.1"/>
    <property type="molecule type" value="Genomic_DNA"/>
</dbReference>
<feature type="transmembrane region" description="Helical" evidence="2">
    <location>
        <begin position="279"/>
        <end position="299"/>
    </location>
</feature>
<dbReference type="KEGG" id="tva:4772596"/>
<dbReference type="AlphaFoldDB" id="A2DYC7"/>
<sequence>MKWGGNILPRTVKQIASETLYDYTTYILDNFILPTWLYPFTKVYVTFATCLLFTNFHQAGTGVKPLEVFLNLYATALDETWATINFIINMILFVIIYSSIIICSIIYSTKNRMPRWSTVFNVICIELLMPFRLLTTGSQIGNNVGLLYDSITNTKIWIYTIISILWVVITFVFDYYFHSSYIPFISGRSSALTPVFQSFELDIIIVIRILARSANATIGTVVAKVCRVLIAILLAIGVFTIVFYNIYHSRTYSAFISAVFCAGFVLDIIGIFINLDWIIRLLIFFGIILIGTFTINEILKAQQKKIYETFTALENDEISFEDVFPKINGKYLRYCYDAFKLAHPYLLTFKPLVEGAHNENTNSKVWMFYLRVLSIYNSRIYDLMNACSEFKRLSFPGMESFLFERGMEHIIEYRSPKVTKQCKTILKNIQAQSRMLKGTIVKYWEAIEGDSPGGAYAYGASAQRQMDQIEKMYDSALTKWPNASLIYKSYSRFLNHICNNRMKGEQYAALGNVTRKIDLIEICAKRLFPLLPLVLQDPENIMKEEAQNKNDGASVLSASVSGSSSNSLEENEE</sequence>
<keyword evidence="2" id="KW-0472">Membrane</keyword>
<evidence type="ECO:0000313" key="3">
    <source>
        <dbReference type="EMBL" id="EAY14604.1"/>
    </source>
</evidence>
<name>A2DYC7_TRIV3</name>
<dbReference type="InParanoid" id="A2DYC7"/>
<feature type="compositionally biased region" description="Low complexity" evidence="1">
    <location>
        <begin position="552"/>
        <end position="573"/>
    </location>
</feature>
<protein>
    <submittedName>
        <fullName evidence="3">Uncharacterized protein</fullName>
    </submittedName>
</protein>
<organism evidence="3 4">
    <name type="scientific">Trichomonas vaginalis (strain ATCC PRA-98 / G3)</name>
    <dbReference type="NCBI Taxonomy" id="412133"/>
    <lineage>
        <taxon>Eukaryota</taxon>
        <taxon>Metamonada</taxon>
        <taxon>Parabasalia</taxon>
        <taxon>Trichomonadida</taxon>
        <taxon>Trichomonadidae</taxon>
        <taxon>Trichomonas</taxon>
    </lineage>
</organism>
<dbReference type="VEuPathDB" id="TrichDB:TVAGG3_0281870"/>
<reference evidence="3" key="1">
    <citation type="submission" date="2006-10" db="EMBL/GenBank/DDBJ databases">
        <authorList>
            <person name="Amadeo P."/>
            <person name="Zhao Q."/>
            <person name="Wortman J."/>
            <person name="Fraser-Liggett C."/>
            <person name="Carlton J."/>
        </authorList>
    </citation>
    <scope>NUCLEOTIDE SEQUENCE</scope>
    <source>
        <strain evidence="3">G3</strain>
    </source>
</reference>
<feature type="transmembrane region" description="Helical" evidence="2">
    <location>
        <begin position="156"/>
        <end position="177"/>
    </location>
</feature>
<feature type="transmembrane region" description="Helical" evidence="2">
    <location>
        <begin position="222"/>
        <end position="247"/>
    </location>
</feature>